<feature type="binding site" evidence="3">
    <location>
        <position position="195"/>
    </location>
    <ligand>
        <name>Cu cation</name>
        <dbReference type="ChEBI" id="CHEBI:23378"/>
    </ligand>
</feature>
<accession>A0A914MNA0</accession>
<organism evidence="8 9">
    <name type="scientific">Meloidogyne incognita</name>
    <name type="common">Southern root-knot nematode worm</name>
    <name type="synonym">Oxyuris incognita</name>
    <dbReference type="NCBI Taxonomy" id="6306"/>
    <lineage>
        <taxon>Eukaryota</taxon>
        <taxon>Metazoa</taxon>
        <taxon>Ecdysozoa</taxon>
        <taxon>Nematoda</taxon>
        <taxon>Chromadorea</taxon>
        <taxon>Rhabditida</taxon>
        <taxon>Tylenchina</taxon>
        <taxon>Tylenchomorpha</taxon>
        <taxon>Tylenchoidea</taxon>
        <taxon>Meloidogynidae</taxon>
        <taxon>Meloidogyninae</taxon>
        <taxon>Meloidogyne</taxon>
        <taxon>Meloidogyne incognita group</taxon>
    </lineage>
</organism>
<feature type="disulfide bond" description="Redox-active" evidence="4">
    <location>
        <begin position="195"/>
        <end position="199"/>
    </location>
</feature>
<proteinExistence type="inferred from homology"/>
<dbReference type="AlphaFoldDB" id="A0A914MNA0"/>
<keyword evidence="6" id="KW-0472">Membrane</keyword>
<keyword evidence="8" id="KW-1185">Reference proteome</keyword>
<evidence type="ECO:0000256" key="6">
    <source>
        <dbReference type="SAM" id="Phobius"/>
    </source>
</evidence>
<keyword evidence="6" id="KW-0812">Transmembrane</keyword>
<keyword evidence="2 3" id="KW-0186">Copper</keyword>
<protein>
    <submittedName>
        <fullName evidence="9">Thioredoxin domain-containing protein</fullName>
    </submittedName>
</protein>
<feature type="binding site" evidence="3">
    <location>
        <position position="292"/>
    </location>
    <ligand>
        <name>Cu cation</name>
        <dbReference type="ChEBI" id="CHEBI:23378"/>
    </ligand>
</feature>
<dbReference type="PANTHER" id="PTHR12151:SF5">
    <property type="entry name" value="AT19154P"/>
    <property type="match status" value="1"/>
</dbReference>
<dbReference type="PROSITE" id="PS51352">
    <property type="entry name" value="THIOREDOXIN_2"/>
    <property type="match status" value="1"/>
</dbReference>
<dbReference type="WBParaSite" id="Minc3s01799g26387">
    <property type="protein sequence ID" value="Minc3s01799g26387"/>
    <property type="gene ID" value="Minc3s01799g26387"/>
</dbReference>
<dbReference type="FunFam" id="3.40.30.10:FF:000013">
    <property type="entry name" value="Blast:Protein SCO1 homolog, mitochondrial"/>
    <property type="match status" value="1"/>
</dbReference>
<evidence type="ECO:0000256" key="1">
    <source>
        <dbReference type="ARBA" id="ARBA00010996"/>
    </source>
</evidence>
<dbReference type="SUPFAM" id="SSF52833">
    <property type="entry name" value="Thioredoxin-like"/>
    <property type="match status" value="1"/>
</dbReference>
<reference evidence="9" key="1">
    <citation type="submission" date="2022-11" db="UniProtKB">
        <authorList>
            <consortium name="WormBaseParasite"/>
        </authorList>
    </citation>
    <scope>IDENTIFICATION</scope>
</reference>
<keyword evidence="4" id="KW-1015">Disulfide bond</keyword>
<evidence type="ECO:0000259" key="7">
    <source>
        <dbReference type="PROSITE" id="PS51352"/>
    </source>
</evidence>
<keyword evidence="6" id="KW-1133">Transmembrane helix</keyword>
<dbReference type="InterPro" id="IPR013766">
    <property type="entry name" value="Thioredoxin_domain"/>
</dbReference>
<dbReference type="InterPro" id="IPR003782">
    <property type="entry name" value="SCO1/SenC"/>
</dbReference>
<dbReference type="InterPro" id="IPR036249">
    <property type="entry name" value="Thioredoxin-like_sf"/>
</dbReference>
<feature type="binding site" evidence="3">
    <location>
        <position position="199"/>
    </location>
    <ligand>
        <name>Cu cation</name>
        <dbReference type="ChEBI" id="CHEBI:23378"/>
    </ligand>
</feature>
<dbReference type="GO" id="GO:0033617">
    <property type="term" value="P:mitochondrial respiratory chain complex IV assembly"/>
    <property type="evidence" value="ECO:0007669"/>
    <property type="project" value="TreeGrafter"/>
</dbReference>
<dbReference type="GO" id="GO:0046872">
    <property type="term" value="F:metal ion binding"/>
    <property type="evidence" value="ECO:0007669"/>
    <property type="project" value="UniProtKB-KW"/>
</dbReference>
<dbReference type="Pfam" id="PF02630">
    <property type="entry name" value="SCO1-SenC"/>
    <property type="match status" value="1"/>
</dbReference>
<evidence type="ECO:0000256" key="4">
    <source>
        <dbReference type="PIRSR" id="PIRSR603782-2"/>
    </source>
</evidence>
<feature type="compositionally biased region" description="Polar residues" evidence="5">
    <location>
        <begin position="358"/>
        <end position="374"/>
    </location>
</feature>
<evidence type="ECO:0000256" key="3">
    <source>
        <dbReference type="PIRSR" id="PIRSR603782-1"/>
    </source>
</evidence>
<dbReference type="PANTHER" id="PTHR12151">
    <property type="entry name" value="ELECTRON TRANSPORT PROTIN SCO1/SENC FAMILY MEMBER"/>
    <property type="match status" value="1"/>
</dbReference>
<keyword evidence="3" id="KW-0479">Metal-binding</keyword>
<feature type="domain" description="Thioredoxin" evidence="7">
    <location>
        <begin position="160"/>
        <end position="327"/>
    </location>
</feature>
<sequence length="374" mass="43159">MANNNFSVYQLLLMLPFSSLHHSNIPSKYFLKNFKSITTCSGVLFDRPFCISCKYLASKSGDKIPEDEIKIDLKEISRKVAKEFEYAKEGKETELDKNFMNFSVQATKQQYEGPFRLIFSWKYVGVIFSLLGSLLVVLYFIWQKKVDERERSRKMMIGRARIGGEWELTNMEGKLEGSKDLLGKWLLIYFGFTNCPDICPVEIEKLVDVIDILDREDAKVDILPIFISVDPERDTIERVRRYCAEFSPKLRGYTGTKEQVGKVAKAFRIYHSEGPHTKGLKKTDPDDYIVDHTVICYLIDPDGQFHDYYGQNRRAREIAQVIKMKALQWDMKHGKSGKSWIDKLSSMVSKDTKDVDQKTTNLENSKQNTTVAVA</sequence>
<dbReference type="CDD" id="cd02968">
    <property type="entry name" value="SCO"/>
    <property type="match status" value="1"/>
</dbReference>
<dbReference type="Gene3D" id="3.40.30.10">
    <property type="entry name" value="Glutaredoxin"/>
    <property type="match status" value="1"/>
</dbReference>
<name>A0A914MNA0_MELIC</name>
<dbReference type="Proteomes" id="UP000887563">
    <property type="component" value="Unplaced"/>
</dbReference>
<feature type="transmembrane region" description="Helical" evidence="6">
    <location>
        <begin position="123"/>
        <end position="142"/>
    </location>
</feature>
<evidence type="ECO:0000256" key="5">
    <source>
        <dbReference type="SAM" id="MobiDB-lite"/>
    </source>
</evidence>
<evidence type="ECO:0000256" key="2">
    <source>
        <dbReference type="ARBA" id="ARBA00023008"/>
    </source>
</evidence>
<comment type="similarity">
    <text evidence="1">Belongs to the SCO1/2 family.</text>
</comment>
<evidence type="ECO:0000313" key="8">
    <source>
        <dbReference type="Proteomes" id="UP000887563"/>
    </source>
</evidence>
<feature type="region of interest" description="Disordered" evidence="5">
    <location>
        <begin position="352"/>
        <end position="374"/>
    </location>
</feature>
<evidence type="ECO:0000313" key="9">
    <source>
        <dbReference type="WBParaSite" id="Minc3s01799g26387"/>
    </source>
</evidence>
<dbReference type="GO" id="GO:0005739">
    <property type="term" value="C:mitochondrion"/>
    <property type="evidence" value="ECO:0007669"/>
    <property type="project" value="GOC"/>
</dbReference>